<dbReference type="CDD" id="cd18186">
    <property type="entry name" value="BTB_POZ_ZBTB_KLHL-like"/>
    <property type="match status" value="1"/>
</dbReference>
<name>A0AAN9UDR4_9PEZI</name>
<accession>A0AAN9UDR4</accession>
<feature type="domain" description="BTB" evidence="1">
    <location>
        <begin position="19"/>
        <end position="86"/>
    </location>
</feature>
<dbReference type="SMART" id="SM00225">
    <property type="entry name" value="BTB"/>
    <property type="match status" value="1"/>
</dbReference>
<dbReference type="Proteomes" id="UP001320245">
    <property type="component" value="Unassembled WGS sequence"/>
</dbReference>
<dbReference type="Gene3D" id="3.30.710.10">
    <property type="entry name" value="Potassium Channel Kv1.1, Chain A"/>
    <property type="match status" value="1"/>
</dbReference>
<evidence type="ECO:0000259" key="1">
    <source>
        <dbReference type="PROSITE" id="PS50097"/>
    </source>
</evidence>
<sequence>MSTQLGRDNLKLFESGFLSDAQVICKERTWNVHKLILCGRSTWFKKALTGGWSETASSKVTVNEMDPDTMDAVLRFIYSGDLTIKVKDKHLCIASYVHLWSHADFFKLDDMKAKVILRILNSFVDIALRGPSKRFWIGSGQGKNLDCFNTDLFQAIGLAYKNSQARELQKTLTACAFAMGTDLSKDHLLASEQLPQGFKADLLAVLIHLRFDAKFSLLHATHNPLGTCEKCHLALTGECFKMGISRWCHNCGKDVLLSTLQDIVALM</sequence>
<dbReference type="Pfam" id="PF00651">
    <property type="entry name" value="BTB"/>
    <property type="match status" value="1"/>
</dbReference>
<organism evidence="2 3">
    <name type="scientific">Cytospora paraplurivora</name>
    <dbReference type="NCBI Taxonomy" id="2898453"/>
    <lineage>
        <taxon>Eukaryota</taxon>
        <taxon>Fungi</taxon>
        <taxon>Dikarya</taxon>
        <taxon>Ascomycota</taxon>
        <taxon>Pezizomycotina</taxon>
        <taxon>Sordariomycetes</taxon>
        <taxon>Sordariomycetidae</taxon>
        <taxon>Diaporthales</taxon>
        <taxon>Cytosporaceae</taxon>
        <taxon>Cytospora</taxon>
    </lineage>
</organism>
<dbReference type="InterPro" id="IPR011333">
    <property type="entry name" value="SKP1/BTB/POZ_sf"/>
</dbReference>
<protein>
    <recommendedName>
        <fullName evidence="1">BTB domain-containing protein</fullName>
    </recommendedName>
</protein>
<reference evidence="2 3" key="1">
    <citation type="journal article" date="2023" name="PLoS ONE">
        <title>Cytospora paraplurivora sp. nov. isolated from orchards with fruit tree decline syndrome in Ontario, Canada.</title>
        <authorList>
            <person name="Ilyukhin E."/>
            <person name="Nguyen H.D.T."/>
            <person name="Castle A.J."/>
            <person name="Ellouze W."/>
        </authorList>
    </citation>
    <scope>NUCLEOTIDE SEQUENCE [LARGE SCALE GENOMIC DNA]</scope>
    <source>
        <strain evidence="2 3">FDS-564</strain>
    </source>
</reference>
<dbReference type="SUPFAM" id="SSF54695">
    <property type="entry name" value="POZ domain"/>
    <property type="match status" value="1"/>
</dbReference>
<comment type="caution">
    <text evidence="2">The sequence shown here is derived from an EMBL/GenBank/DDBJ whole genome shotgun (WGS) entry which is preliminary data.</text>
</comment>
<dbReference type="InterPro" id="IPR000210">
    <property type="entry name" value="BTB/POZ_dom"/>
</dbReference>
<evidence type="ECO:0000313" key="3">
    <source>
        <dbReference type="Proteomes" id="UP001320245"/>
    </source>
</evidence>
<evidence type="ECO:0000313" key="2">
    <source>
        <dbReference type="EMBL" id="KAK7745813.1"/>
    </source>
</evidence>
<gene>
    <name evidence="2" type="ORF">SLS53_002530</name>
</gene>
<dbReference type="AlphaFoldDB" id="A0AAN9UDR4"/>
<keyword evidence="3" id="KW-1185">Reference proteome</keyword>
<dbReference type="EMBL" id="JAJSPL020000007">
    <property type="protein sequence ID" value="KAK7745813.1"/>
    <property type="molecule type" value="Genomic_DNA"/>
</dbReference>
<dbReference type="PROSITE" id="PS50097">
    <property type="entry name" value="BTB"/>
    <property type="match status" value="1"/>
</dbReference>
<proteinExistence type="predicted"/>
<dbReference type="PANTHER" id="PTHR24413">
    <property type="entry name" value="SPECKLE-TYPE POZ PROTEIN"/>
    <property type="match status" value="1"/>
</dbReference>